<evidence type="ECO:0000313" key="7">
    <source>
        <dbReference type="EMBL" id="VEL22996.1"/>
    </source>
</evidence>
<dbReference type="GO" id="GO:0016020">
    <property type="term" value="C:membrane"/>
    <property type="evidence" value="ECO:0007669"/>
    <property type="project" value="UniProtKB-SubCell"/>
</dbReference>
<feature type="transmembrane region" description="Helical" evidence="6">
    <location>
        <begin position="122"/>
        <end position="142"/>
    </location>
</feature>
<evidence type="ECO:0000313" key="8">
    <source>
        <dbReference type="Proteomes" id="UP000784294"/>
    </source>
</evidence>
<evidence type="ECO:0000256" key="1">
    <source>
        <dbReference type="ARBA" id="ARBA00004141"/>
    </source>
</evidence>
<comment type="caution">
    <text evidence="7">The sequence shown here is derived from an EMBL/GenBank/DDBJ whole genome shotgun (WGS) entry which is preliminary data.</text>
</comment>
<dbReference type="Proteomes" id="UP000784294">
    <property type="component" value="Unassembled WGS sequence"/>
</dbReference>
<dbReference type="AlphaFoldDB" id="A0A448WXV0"/>
<keyword evidence="4 6" id="KW-1133">Transmembrane helix</keyword>
<keyword evidence="3 6" id="KW-0812">Transmembrane</keyword>
<dbReference type="PANTHER" id="PTHR43461:SF1">
    <property type="entry name" value="TRANSMEMBRANE PROTEIN 256"/>
    <property type="match status" value="1"/>
</dbReference>
<evidence type="ECO:0000256" key="3">
    <source>
        <dbReference type="ARBA" id="ARBA00022692"/>
    </source>
</evidence>
<gene>
    <name evidence="7" type="ORF">PXEA_LOCUS16436</name>
</gene>
<dbReference type="InterPro" id="IPR006696">
    <property type="entry name" value="DUF423"/>
</dbReference>
<proteinExistence type="inferred from homology"/>
<evidence type="ECO:0000256" key="4">
    <source>
        <dbReference type="ARBA" id="ARBA00022989"/>
    </source>
</evidence>
<name>A0A448WXV0_9PLAT</name>
<evidence type="ECO:0000256" key="6">
    <source>
        <dbReference type="SAM" id="Phobius"/>
    </source>
</evidence>
<evidence type="ECO:0008006" key="9">
    <source>
        <dbReference type="Google" id="ProtNLM"/>
    </source>
</evidence>
<dbReference type="PANTHER" id="PTHR43461">
    <property type="entry name" value="TRANSMEMBRANE PROTEIN 256"/>
    <property type="match status" value="1"/>
</dbReference>
<feature type="transmembrane region" description="Helical" evidence="6">
    <location>
        <begin position="95"/>
        <end position="116"/>
    </location>
</feature>
<dbReference type="EMBL" id="CAAALY010059476">
    <property type="protein sequence ID" value="VEL22996.1"/>
    <property type="molecule type" value="Genomic_DNA"/>
</dbReference>
<reference evidence="7" key="1">
    <citation type="submission" date="2018-11" db="EMBL/GenBank/DDBJ databases">
        <authorList>
            <consortium name="Pathogen Informatics"/>
        </authorList>
    </citation>
    <scope>NUCLEOTIDE SEQUENCE</scope>
</reference>
<comment type="similarity">
    <text evidence="2">Belongs to the TMEM256 family.</text>
</comment>
<comment type="subcellular location">
    <subcellularLocation>
        <location evidence="1">Membrane</location>
        <topology evidence="1">Multi-pass membrane protein</topology>
    </subcellularLocation>
</comment>
<feature type="transmembrane region" description="Helical" evidence="6">
    <location>
        <begin position="36"/>
        <end position="56"/>
    </location>
</feature>
<evidence type="ECO:0000256" key="2">
    <source>
        <dbReference type="ARBA" id="ARBA00006208"/>
    </source>
</evidence>
<keyword evidence="5 6" id="KW-0472">Membrane</keyword>
<sequence>MYGLGWISSLYSYCPNISGSQKIIVIEKSLPLPNMYIYRIAGVSGALAVSLCAYGSHGLGSNYDAKDKKIFKTGTRFHMLHTLAILGCPCSRRPLLSTGFFIVGILLFSGACYVKALSKNDLVGKIIPVGGTILIFAWLSLLI</sequence>
<dbReference type="OrthoDB" id="269173at2759"/>
<organism evidence="7 8">
    <name type="scientific">Protopolystoma xenopodis</name>
    <dbReference type="NCBI Taxonomy" id="117903"/>
    <lineage>
        <taxon>Eukaryota</taxon>
        <taxon>Metazoa</taxon>
        <taxon>Spiralia</taxon>
        <taxon>Lophotrochozoa</taxon>
        <taxon>Platyhelminthes</taxon>
        <taxon>Monogenea</taxon>
        <taxon>Polyopisthocotylea</taxon>
        <taxon>Polystomatidea</taxon>
        <taxon>Polystomatidae</taxon>
        <taxon>Protopolystoma</taxon>
    </lineage>
</organism>
<keyword evidence="8" id="KW-1185">Reference proteome</keyword>
<evidence type="ECO:0000256" key="5">
    <source>
        <dbReference type="ARBA" id="ARBA00023136"/>
    </source>
</evidence>
<accession>A0A448WXV0</accession>
<protein>
    <recommendedName>
        <fullName evidence="9">Transmembrane protein 256 homolog</fullName>
    </recommendedName>
</protein>
<dbReference type="Pfam" id="PF04241">
    <property type="entry name" value="DUF423"/>
    <property type="match status" value="1"/>
</dbReference>